<evidence type="ECO:0000256" key="3">
    <source>
        <dbReference type="ARBA" id="ARBA00022448"/>
    </source>
</evidence>
<dbReference type="GO" id="GO:0005886">
    <property type="term" value="C:plasma membrane"/>
    <property type="evidence" value="ECO:0007669"/>
    <property type="project" value="UniProtKB-SubCell"/>
</dbReference>
<accession>A0A344PKR6</accession>
<evidence type="ECO:0000256" key="1">
    <source>
        <dbReference type="ARBA" id="ARBA00004417"/>
    </source>
</evidence>
<dbReference type="GO" id="GO:0005524">
    <property type="term" value="F:ATP binding"/>
    <property type="evidence" value="ECO:0007669"/>
    <property type="project" value="UniProtKB-KW"/>
</dbReference>
<dbReference type="PROSITE" id="PS50893">
    <property type="entry name" value="ABC_TRANSPORTER_2"/>
    <property type="match status" value="1"/>
</dbReference>
<gene>
    <name evidence="7" type="ORF">DRW48_09935</name>
</gene>
<keyword evidence="8" id="KW-1185">Reference proteome</keyword>
<evidence type="ECO:0000256" key="4">
    <source>
        <dbReference type="ARBA" id="ARBA00022741"/>
    </source>
</evidence>
<keyword evidence="3" id="KW-0813">Transport</keyword>
<dbReference type="PANTHER" id="PTHR43776:SF7">
    <property type="entry name" value="D,D-DIPEPTIDE TRANSPORT ATP-BINDING PROTEIN DDPF-RELATED"/>
    <property type="match status" value="1"/>
</dbReference>
<proteinExistence type="inferred from homology"/>
<dbReference type="NCBIfam" id="NF008453">
    <property type="entry name" value="PRK11308.1"/>
    <property type="match status" value="1"/>
</dbReference>
<reference evidence="8" key="1">
    <citation type="submission" date="2018-07" db="EMBL/GenBank/DDBJ databases">
        <title>Genome sequencing of Paracoccus sp. SC2-6.</title>
        <authorList>
            <person name="Heo J."/>
            <person name="Kim S.-J."/>
            <person name="Kwon S.-W."/>
        </authorList>
    </citation>
    <scope>NUCLEOTIDE SEQUENCE [LARGE SCALE GENOMIC DNA]</scope>
    <source>
        <strain evidence="8">SC2-6</strain>
    </source>
</reference>
<dbReference type="SMART" id="SM00382">
    <property type="entry name" value="AAA"/>
    <property type="match status" value="1"/>
</dbReference>
<dbReference type="Proteomes" id="UP000252023">
    <property type="component" value="Chromosome"/>
</dbReference>
<dbReference type="RefSeq" id="WP_114076290.1">
    <property type="nucleotide sequence ID" value="NZ_CP030918.1"/>
</dbReference>
<dbReference type="Pfam" id="PF08352">
    <property type="entry name" value="oligo_HPY"/>
    <property type="match status" value="1"/>
</dbReference>
<dbReference type="FunFam" id="3.40.50.300:FF:000016">
    <property type="entry name" value="Oligopeptide ABC transporter ATP-binding component"/>
    <property type="match status" value="1"/>
</dbReference>
<comment type="subcellular location">
    <subcellularLocation>
        <location evidence="1">Cell inner membrane</location>
        <topology evidence="1">Peripheral membrane protein</topology>
    </subcellularLocation>
</comment>
<comment type="similarity">
    <text evidence="2">Belongs to the ABC transporter superfamily.</text>
</comment>
<dbReference type="InterPro" id="IPR050319">
    <property type="entry name" value="ABC_transp_ATP-bind"/>
</dbReference>
<evidence type="ECO:0000256" key="2">
    <source>
        <dbReference type="ARBA" id="ARBA00005417"/>
    </source>
</evidence>
<dbReference type="PANTHER" id="PTHR43776">
    <property type="entry name" value="TRANSPORT ATP-BINDING PROTEIN"/>
    <property type="match status" value="1"/>
</dbReference>
<keyword evidence="5 7" id="KW-0067">ATP-binding</keyword>
<sequence>MSALLQALDVRRHFAMGGLLNPQPPVRAVDGVSLSVQRGETFAIVGESGCGKSTLARVLARLTVPTSGTVQFDGTDIASLKGLGLQQLRRRLQFIFQDPFSSLNPRASVATLIGEPLETHAPGLSRQQRREQVAQMLSRVGLRPEHMQRYPHEFSGGQRQRIGIARALASGPDLVIADEPVSALDVSVQAQVVNLLGELRDELGLTLVIIAHDLAVIRHMSDRVAVMYLGRVVETGPTDALFASPRHPYTRALLSAIPEAVPGQPRRHEALRGEIPSPARPPSGCRFHTRCPFVQDLCRTSEPALTPDAGGHATACHFWPEIAARHPAPGFVHAGGRGATAEARLALYRQAVDGRIVQQAPPQSPQQQPSQRNPA</sequence>
<dbReference type="PROSITE" id="PS00211">
    <property type="entry name" value="ABC_TRANSPORTER_1"/>
    <property type="match status" value="1"/>
</dbReference>
<dbReference type="InterPro" id="IPR003593">
    <property type="entry name" value="AAA+_ATPase"/>
</dbReference>
<dbReference type="OrthoDB" id="9802264at2"/>
<dbReference type="AlphaFoldDB" id="A0A344PKR6"/>
<evidence type="ECO:0000256" key="5">
    <source>
        <dbReference type="ARBA" id="ARBA00022840"/>
    </source>
</evidence>
<keyword evidence="4" id="KW-0547">Nucleotide-binding</keyword>
<feature type="domain" description="ABC transporter" evidence="6">
    <location>
        <begin position="5"/>
        <end position="254"/>
    </location>
</feature>
<dbReference type="NCBIfam" id="TIGR01727">
    <property type="entry name" value="oligo_HPY"/>
    <property type="match status" value="1"/>
</dbReference>
<dbReference type="GO" id="GO:0055085">
    <property type="term" value="P:transmembrane transport"/>
    <property type="evidence" value="ECO:0007669"/>
    <property type="project" value="UniProtKB-ARBA"/>
</dbReference>
<dbReference type="Pfam" id="PF00005">
    <property type="entry name" value="ABC_tran"/>
    <property type="match status" value="1"/>
</dbReference>
<organism evidence="7 8">
    <name type="scientific">Paracoccus suum</name>
    <dbReference type="NCBI Taxonomy" id="2259340"/>
    <lineage>
        <taxon>Bacteria</taxon>
        <taxon>Pseudomonadati</taxon>
        <taxon>Pseudomonadota</taxon>
        <taxon>Alphaproteobacteria</taxon>
        <taxon>Rhodobacterales</taxon>
        <taxon>Paracoccaceae</taxon>
        <taxon>Paracoccus</taxon>
    </lineage>
</organism>
<dbReference type="EMBL" id="CP030918">
    <property type="protein sequence ID" value="AXC49971.1"/>
    <property type="molecule type" value="Genomic_DNA"/>
</dbReference>
<dbReference type="GO" id="GO:0016887">
    <property type="term" value="F:ATP hydrolysis activity"/>
    <property type="evidence" value="ECO:0007669"/>
    <property type="project" value="InterPro"/>
</dbReference>
<evidence type="ECO:0000259" key="6">
    <source>
        <dbReference type="PROSITE" id="PS50893"/>
    </source>
</evidence>
<dbReference type="InterPro" id="IPR027417">
    <property type="entry name" value="P-loop_NTPase"/>
</dbReference>
<protein>
    <submittedName>
        <fullName evidence="7">Dipeptide ABC transporter ATP-binding protein</fullName>
    </submittedName>
</protein>
<dbReference type="CDD" id="cd03257">
    <property type="entry name" value="ABC_NikE_OppD_transporters"/>
    <property type="match status" value="1"/>
</dbReference>
<dbReference type="GO" id="GO:0015833">
    <property type="term" value="P:peptide transport"/>
    <property type="evidence" value="ECO:0007669"/>
    <property type="project" value="InterPro"/>
</dbReference>
<dbReference type="InterPro" id="IPR017871">
    <property type="entry name" value="ABC_transporter-like_CS"/>
</dbReference>
<dbReference type="SUPFAM" id="SSF52540">
    <property type="entry name" value="P-loop containing nucleoside triphosphate hydrolases"/>
    <property type="match status" value="1"/>
</dbReference>
<dbReference type="InterPro" id="IPR003439">
    <property type="entry name" value="ABC_transporter-like_ATP-bd"/>
</dbReference>
<evidence type="ECO:0000313" key="7">
    <source>
        <dbReference type="EMBL" id="AXC49971.1"/>
    </source>
</evidence>
<dbReference type="InterPro" id="IPR013563">
    <property type="entry name" value="Oligopep_ABC_C"/>
</dbReference>
<evidence type="ECO:0000313" key="8">
    <source>
        <dbReference type="Proteomes" id="UP000252023"/>
    </source>
</evidence>
<dbReference type="KEGG" id="pars:DRW48_09935"/>
<dbReference type="Gene3D" id="3.40.50.300">
    <property type="entry name" value="P-loop containing nucleotide triphosphate hydrolases"/>
    <property type="match status" value="1"/>
</dbReference>
<name>A0A344PKR6_9RHOB</name>